<dbReference type="EMBL" id="BK015182">
    <property type="protein sequence ID" value="DAD94841.1"/>
    <property type="molecule type" value="Genomic_DNA"/>
</dbReference>
<name>A0A8S5NJH7_9CAUD</name>
<proteinExistence type="predicted"/>
<evidence type="ECO:0000313" key="1">
    <source>
        <dbReference type="EMBL" id="DAD94841.1"/>
    </source>
</evidence>
<protein>
    <submittedName>
        <fullName evidence="1">Uncharacterized protein</fullName>
    </submittedName>
</protein>
<organism evidence="1">
    <name type="scientific">Siphoviridae sp. ctiJI15</name>
    <dbReference type="NCBI Taxonomy" id="2826431"/>
    <lineage>
        <taxon>Viruses</taxon>
        <taxon>Duplodnaviria</taxon>
        <taxon>Heunggongvirae</taxon>
        <taxon>Uroviricota</taxon>
        <taxon>Caudoviricetes</taxon>
    </lineage>
</organism>
<accession>A0A8S5NJH7</accession>
<reference evidence="1" key="1">
    <citation type="journal article" date="2021" name="Proc. Natl. Acad. Sci. U.S.A.">
        <title>A Catalog of Tens of Thousands of Viruses from Human Metagenomes Reveals Hidden Associations with Chronic Diseases.</title>
        <authorList>
            <person name="Tisza M.J."/>
            <person name="Buck C.B."/>
        </authorList>
    </citation>
    <scope>NUCLEOTIDE SEQUENCE</scope>
    <source>
        <strain evidence="1">CtiJI15</strain>
    </source>
</reference>
<sequence length="129" mass="15105">MKDLSELEFSDLVYEKLENLYKNKPILSNPNTESKFPILELHTPLKSVNLTENGFPIRSTFQISITCWNEKQRQAMKMTDEVDKKLQELNFTRTNTSPAVYDSILQKYGITIIFEVRYNSITASFNFIR</sequence>